<accession>A0ABR3F154</accession>
<dbReference type="EMBL" id="JBAHYK010001231">
    <property type="protein sequence ID" value="KAL0568921.1"/>
    <property type="molecule type" value="Genomic_DNA"/>
</dbReference>
<name>A0ABR3F154_9AGAR</name>
<feature type="non-terminal residue" evidence="1">
    <location>
        <position position="1"/>
    </location>
</feature>
<reference evidence="1 2" key="1">
    <citation type="submission" date="2024-02" db="EMBL/GenBank/DDBJ databases">
        <title>A draft genome for the cacao thread blight pathogen Marasmius crinis-equi.</title>
        <authorList>
            <person name="Cohen S.P."/>
            <person name="Baruah I.K."/>
            <person name="Amoako-Attah I."/>
            <person name="Bukari Y."/>
            <person name="Meinhardt L.W."/>
            <person name="Bailey B.A."/>
        </authorList>
    </citation>
    <scope>NUCLEOTIDE SEQUENCE [LARGE SCALE GENOMIC DNA]</scope>
    <source>
        <strain evidence="1 2">GH-76</strain>
    </source>
</reference>
<sequence length="65" mass="7433">QLQEAKGFDHYTSDLARSLGYPTLEVVFADEHRFEFDSGVNEPSTDMDVDCWTSLLKITAPRPER</sequence>
<keyword evidence="2" id="KW-1185">Reference proteome</keyword>
<evidence type="ECO:0000313" key="2">
    <source>
        <dbReference type="Proteomes" id="UP001465976"/>
    </source>
</evidence>
<gene>
    <name evidence="1" type="ORF">V5O48_013052</name>
</gene>
<dbReference type="Proteomes" id="UP001465976">
    <property type="component" value="Unassembled WGS sequence"/>
</dbReference>
<organism evidence="1 2">
    <name type="scientific">Marasmius crinis-equi</name>
    <dbReference type="NCBI Taxonomy" id="585013"/>
    <lineage>
        <taxon>Eukaryota</taxon>
        <taxon>Fungi</taxon>
        <taxon>Dikarya</taxon>
        <taxon>Basidiomycota</taxon>
        <taxon>Agaricomycotina</taxon>
        <taxon>Agaricomycetes</taxon>
        <taxon>Agaricomycetidae</taxon>
        <taxon>Agaricales</taxon>
        <taxon>Marasmiineae</taxon>
        <taxon>Marasmiaceae</taxon>
        <taxon>Marasmius</taxon>
    </lineage>
</organism>
<proteinExistence type="predicted"/>
<protein>
    <submittedName>
        <fullName evidence="1">Uncharacterized protein</fullName>
    </submittedName>
</protein>
<comment type="caution">
    <text evidence="1">The sequence shown here is derived from an EMBL/GenBank/DDBJ whole genome shotgun (WGS) entry which is preliminary data.</text>
</comment>
<evidence type="ECO:0000313" key="1">
    <source>
        <dbReference type="EMBL" id="KAL0568921.1"/>
    </source>
</evidence>